<evidence type="ECO:0000313" key="1">
    <source>
        <dbReference type="EMBL" id="PNJ41798.1"/>
    </source>
</evidence>
<dbReference type="AlphaFoldDB" id="A0A2J8U959"/>
<protein>
    <submittedName>
        <fullName evidence="1">KLK10 isoform 4</fullName>
    </submittedName>
</protein>
<comment type="caution">
    <text evidence="1">The sequence shown here is derived from an EMBL/GenBank/DDBJ whole genome shotgun (WGS) entry which is preliminary data.</text>
</comment>
<accession>A0A2J8U959</accession>
<sequence>MTTCCFFRASSSAGPLALLSIPSTTRAQAPSCQGERMSMTLCC</sequence>
<reference evidence="1" key="1">
    <citation type="submission" date="2017-12" db="EMBL/GenBank/DDBJ databases">
        <title>High-resolution comparative analysis of great ape genomes.</title>
        <authorList>
            <person name="Pollen A."/>
            <person name="Hastie A."/>
            <person name="Hormozdiari F."/>
            <person name="Dougherty M."/>
            <person name="Liu R."/>
            <person name="Chaisson M."/>
            <person name="Hoppe E."/>
            <person name="Hill C."/>
            <person name="Pang A."/>
            <person name="Hillier L."/>
            <person name="Baker C."/>
            <person name="Armstrong J."/>
            <person name="Shendure J."/>
            <person name="Paten B."/>
            <person name="Wilson R."/>
            <person name="Chao H."/>
            <person name="Schneider V."/>
            <person name="Ventura M."/>
            <person name="Kronenberg Z."/>
            <person name="Murali S."/>
            <person name="Gordon D."/>
            <person name="Cantsilieris S."/>
            <person name="Munson K."/>
            <person name="Nelson B."/>
            <person name="Raja A."/>
            <person name="Underwood J."/>
            <person name="Diekhans M."/>
            <person name="Fiddes I."/>
            <person name="Haussler D."/>
            <person name="Eichler E."/>
        </authorList>
    </citation>
    <scope>NUCLEOTIDE SEQUENCE [LARGE SCALE GENOMIC DNA]</scope>
    <source>
        <strain evidence="1">Susie</strain>
    </source>
</reference>
<proteinExistence type="predicted"/>
<name>A0A2J8U959_PONAB</name>
<dbReference type="EMBL" id="NDHI03003467">
    <property type="protein sequence ID" value="PNJ41798.1"/>
    <property type="molecule type" value="Genomic_DNA"/>
</dbReference>
<organism evidence="1">
    <name type="scientific">Pongo abelii</name>
    <name type="common">Sumatran orangutan</name>
    <name type="synonym">Pongo pygmaeus abelii</name>
    <dbReference type="NCBI Taxonomy" id="9601"/>
    <lineage>
        <taxon>Eukaryota</taxon>
        <taxon>Metazoa</taxon>
        <taxon>Chordata</taxon>
        <taxon>Craniata</taxon>
        <taxon>Vertebrata</taxon>
        <taxon>Euteleostomi</taxon>
        <taxon>Mammalia</taxon>
        <taxon>Eutheria</taxon>
        <taxon>Euarchontoglires</taxon>
        <taxon>Primates</taxon>
        <taxon>Haplorrhini</taxon>
        <taxon>Catarrhini</taxon>
        <taxon>Hominidae</taxon>
        <taxon>Pongo</taxon>
    </lineage>
</organism>
<gene>
    <name evidence="1" type="ORF">CR201_G0029747</name>
</gene>